<dbReference type="FunFam" id="3.40.50.11320:FF:000006">
    <property type="entry name" value="Carboxypeptidase"/>
    <property type="match status" value="1"/>
</dbReference>
<dbReference type="InterPro" id="IPR001563">
    <property type="entry name" value="Peptidase_S10"/>
</dbReference>
<evidence type="ECO:0000256" key="3">
    <source>
        <dbReference type="ARBA" id="ARBA00022670"/>
    </source>
</evidence>
<evidence type="ECO:0000256" key="5">
    <source>
        <dbReference type="ARBA" id="ARBA00023157"/>
    </source>
</evidence>
<dbReference type="PRINTS" id="PR00724">
    <property type="entry name" value="CRBOXYPTASEC"/>
</dbReference>
<dbReference type="Pfam" id="PF00450">
    <property type="entry name" value="Peptidase_S10"/>
    <property type="match status" value="1"/>
</dbReference>
<dbReference type="RefSeq" id="XP_039137572.1">
    <property type="nucleotide sequence ID" value="XM_039281638.1"/>
</dbReference>
<dbReference type="InterPro" id="IPR033124">
    <property type="entry name" value="Ser_caboxypep_his_AS"/>
</dbReference>
<dbReference type="InterPro" id="IPR018202">
    <property type="entry name" value="Ser_caboxypep_ser_AS"/>
</dbReference>
<keyword evidence="6" id="KW-0325">Glycoprotein</keyword>
<accession>A0AB40CCG8</accession>
<dbReference type="GeneID" id="120275138"/>
<evidence type="ECO:0000256" key="7">
    <source>
        <dbReference type="RuleBase" id="RU361156"/>
    </source>
</evidence>
<dbReference type="SUPFAM" id="SSF53474">
    <property type="entry name" value="alpha/beta-Hydrolases"/>
    <property type="match status" value="1"/>
</dbReference>
<dbReference type="PROSITE" id="PS00560">
    <property type="entry name" value="CARBOXYPEPT_SER_HIS"/>
    <property type="match status" value="1"/>
</dbReference>
<comment type="similarity">
    <text evidence="1 7">Belongs to the peptidase S10 family.</text>
</comment>
<sequence length="503" mass="56762">MAYRSSVFHSIFTFLIVSTLSDAAQTGAADLRPESDLVTGLPGQPPVEFRHYAGYVYVGQSKDKALFYWFFEAIGAAEAKPLLLWLNGGPGCSSVAFGAAQELGPFLIRTNKPNLTLNAYSWNKVANLLFLEAPIGVGFSYSNRSSDLEELGDEITAKDSHEFLLAWFDKFPAFKSHEFYLAGESYAGHYVPQLAELIYEGNKRASEDSRINFKGLMIGNAVLNDETDQMGMVEYAWSHAIISDQLYNTIRKECAFFKESEKKKERDKERAMKETKACSLAIKAFLQSYSDIDIYSIYTPVCRHYSSNVSGHHRHRRPKLVASPRLFRQHEEWHELERRVPAGYDPCTEGYVEKYFNRKDVQQALHANLTGLSYPYSPCSEVIPDWKDSPPTVLPILKKLMNAGLRVWVYSGDTDGRVPVTSTRYSINEMGLKVKEKTKGKEWGGWRAWYHKDQVAGWVVEYQDGLTLATVRGAGHQVPAFAPDRSLLLVAHFLNGKPPPSHL</sequence>
<evidence type="ECO:0000313" key="9">
    <source>
        <dbReference type="RefSeq" id="XP_039137572.1"/>
    </source>
</evidence>
<gene>
    <name evidence="9" type="primary">LOC120275138</name>
</gene>
<evidence type="ECO:0000256" key="4">
    <source>
        <dbReference type="ARBA" id="ARBA00022801"/>
    </source>
</evidence>
<dbReference type="InterPro" id="IPR029058">
    <property type="entry name" value="AB_hydrolase_fold"/>
</dbReference>
<name>A0AB40CCG8_DIOCR</name>
<dbReference type="GO" id="GO:0005773">
    <property type="term" value="C:vacuole"/>
    <property type="evidence" value="ECO:0007669"/>
    <property type="project" value="TreeGrafter"/>
</dbReference>
<proteinExistence type="inferred from homology"/>
<keyword evidence="3 7" id="KW-0645">Protease</keyword>
<dbReference type="Gene3D" id="6.10.250.940">
    <property type="match status" value="1"/>
</dbReference>
<evidence type="ECO:0000313" key="8">
    <source>
        <dbReference type="Proteomes" id="UP001515500"/>
    </source>
</evidence>
<keyword evidence="7" id="KW-0732">Signal</keyword>
<dbReference type="PROSITE" id="PS00131">
    <property type="entry name" value="CARBOXYPEPT_SER_SER"/>
    <property type="match status" value="1"/>
</dbReference>
<dbReference type="Gene3D" id="3.40.50.11320">
    <property type="match status" value="1"/>
</dbReference>
<keyword evidence="5" id="KW-1015">Disulfide bond</keyword>
<protein>
    <recommendedName>
        <fullName evidence="7">Carboxypeptidase</fullName>
        <ecNumber evidence="7">3.4.16.-</ecNumber>
    </recommendedName>
</protein>
<dbReference type="Gene3D" id="3.40.50.1820">
    <property type="entry name" value="alpha/beta hydrolase"/>
    <property type="match status" value="1"/>
</dbReference>
<dbReference type="Proteomes" id="UP001515500">
    <property type="component" value="Chromosome 14"/>
</dbReference>
<evidence type="ECO:0000256" key="2">
    <source>
        <dbReference type="ARBA" id="ARBA00022645"/>
    </source>
</evidence>
<dbReference type="GO" id="GO:0006508">
    <property type="term" value="P:proteolysis"/>
    <property type="evidence" value="ECO:0007669"/>
    <property type="project" value="UniProtKB-KW"/>
</dbReference>
<dbReference type="EC" id="3.4.16.-" evidence="7"/>
<dbReference type="GO" id="GO:0004185">
    <property type="term" value="F:serine-type carboxypeptidase activity"/>
    <property type="evidence" value="ECO:0007669"/>
    <property type="project" value="UniProtKB-UniRule"/>
</dbReference>
<keyword evidence="8" id="KW-1185">Reference proteome</keyword>
<dbReference type="PANTHER" id="PTHR11802">
    <property type="entry name" value="SERINE PROTEASE FAMILY S10 SERINE CARBOXYPEPTIDASE"/>
    <property type="match status" value="1"/>
</dbReference>
<reference evidence="9" key="1">
    <citation type="submission" date="2025-08" db="UniProtKB">
        <authorList>
            <consortium name="RefSeq"/>
        </authorList>
    </citation>
    <scope>IDENTIFICATION</scope>
</reference>
<dbReference type="AlphaFoldDB" id="A0AB40CCG8"/>
<keyword evidence="4 7" id="KW-0378">Hydrolase</keyword>
<organism evidence="8 9">
    <name type="scientific">Dioscorea cayennensis subsp. rotundata</name>
    <name type="common">White Guinea yam</name>
    <name type="synonym">Dioscorea rotundata</name>
    <dbReference type="NCBI Taxonomy" id="55577"/>
    <lineage>
        <taxon>Eukaryota</taxon>
        <taxon>Viridiplantae</taxon>
        <taxon>Streptophyta</taxon>
        <taxon>Embryophyta</taxon>
        <taxon>Tracheophyta</taxon>
        <taxon>Spermatophyta</taxon>
        <taxon>Magnoliopsida</taxon>
        <taxon>Liliopsida</taxon>
        <taxon>Dioscoreales</taxon>
        <taxon>Dioscoreaceae</taxon>
        <taxon>Dioscorea</taxon>
    </lineage>
</organism>
<feature type="signal peptide" evidence="7">
    <location>
        <begin position="1"/>
        <end position="23"/>
    </location>
</feature>
<feature type="chain" id="PRO_5044045631" description="Carboxypeptidase" evidence="7">
    <location>
        <begin position="24"/>
        <end position="503"/>
    </location>
</feature>
<evidence type="ECO:0000256" key="6">
    <source>
        <dbReference type="ARBA" id="ARBA00023180"/>
    </source>
</evidence>
<dbReference type="FunFam" id="3.40.50.1820:FF:000013">
    <property type="entry name" value="Carboxypeptidase"/>
    <property type="match status" value="1"/>
</dbReference>
<dbReference type="PANTHER" id="PTHR11802:SF280">
    <property type="entry name" value="SERINE CARBOXYPEPTIDASE-LIKE 35"/>
    <property type="match status" value="1"/>
</dbReference>
<keyword evidence="2 7" id="KW-0121">Carboxypeptidase</keyword>
<evidence type="ECO:0000256" key="1">
    <source>
        <dbReference type="ARBA" id="ARBA00009431"/>
    </source>
</evidence>